<proteinExistence type="predicted"/>
<organism evidence="1 2">
    <name type="scientific">Labedaea rhizosphaerae</name>
    <dbReference type="NCBI Taxonomy" id="598644"/>
    <lineage>
        <taxon>Bacteria</taxon>
        <taxon>Bacillati</taxon>
        <taxon>Actinomycetota</taxon>
        <taxon>Actinomycetes</taxon>
        <taxon>Pseudonocardiales</taxon>
        <taxon>Pseudonocardiaceae</taxon>
        <taxon>Labedaea</taxon>
    </lineage>
</organism>
<accession>A0A4R6S470</accession>
<sequence>MGHSWHVVDHQMRPGAIPCRVVTSARAPEPPPQHVRAAFGAKDATPELIDAGPVWRCDDVALRPATNPAEAAWVAKTLGDLHVPDLRVGRPLRSSDGRWVVGGWAACRHIEGRAEPRYDDIVSLSMRLHQATADLPRPKFIENRADVFAMADRAAWGEQDAPLDAALGGKLFDSLAEGRKDLELRSQVVHGDLFGNVLFVGDAAPGLIDFTAFYRPPEWAAAVVVVDALAWGGADEAILQRWSHLAEWPQVLRHATLFRLAVHALHPLSTERSLRGIERVARQVEAL</sequence>
<keyword evidence="2" id="KW-1185">Reference proteome</keyword>
<evidence type="ECO:0000313" key="2">
    <source>
        <dbReference type="Proteomes" id="UP000295444"/>
    </source>
</evidence>
<dbReference type="InterPro" id="IPR013402">
    <property type="entry name" value="CHP02569"/>
</dbReference>
<comment type="caution">
    <text evidence="1">The sequence shown here is derived from an EMBL/GenBank/DDBJ whole genome shotgun (WGS) entry which is preliminary data.</text>
</comment>
<dbReference type="NCBIfam" id="TIGR02569">
    <property type="entry name" value="TIGR02569_actnb"/>
    <property type="match status" value="1"/>
</dbReference>
<reference evidence="1 2" key="1">
    <citation type="submission" date="2019-03" db="EMBL/GenBank/DDBJ databases">
        <title>Genomic Encyclopedia of Type Strains, Phase IV (KMG-IV): sequencing the most valuable type-strain genomes for metagenomic binning, comparative biology and taxonomic classification.</title>
        <authorList>
            <person name="Goeker M."/>
        </authorList>
    </citation>
    <scope>NUCLEOTIDE SEQUENCE [LARGE SCALE GENOMIC DNA]</scope>
    <source>
        <strain evidence="1 2">DSM 45361</strain>
    </source>
</reference>
<dbReference type="AlphaFoldDB" id="A0A4R6S470"/>
<dbReference type="SUPFAM" id="SSF56112">
    <property type="entry name" value="Protein kinase-like (PK-like)"/>
    <property type="match status" value="1"/>
</dbReference>
<evidence type="ECO:0000313" key="1">
    <source>
        <dbReference type="EMBL" id="TDP93887.1"/>
    </source>
</evidence>
<name>A0A4R6S470_LABRH</name>
<dbReference type="InterPro" id="IPR011009">
    <property type="entry name" value="Kinase-like_dom_sf"/>
</dbReference>
<dbReference type="Proteomes" id="UP000295444">
    <property type="component" value="Unassembled WGS sequence"/>
</dbReference>
<dbReference type="EMBL" id="SNXZ01000006">
    <property type="protein sequence ID" value="TDP93887.1"/>
    <property type="molecule type" value="Genomic_DNA"/>
</dbReference>
<protein>
    <submittedName>
        <fullName evidence="1">Uncharacterized protein (TIGR02569 family)</fullName>
    </submittedName>
</protein>
<dbReference type="Gene3D" id="3.90.1200.10">
    <property type="match status" value="1"/>
</dbReference>
<gene>
    <name evidence="1" type="ORF">EV186_106281</name>
</gene>